<evidence type="ECO:0000256" key="1">
    <source>
        <dbReference type="SAM" id="MobiDB-lite"/>
    </source>
</evidence>
<feature type="region of interest" description="Disordered" evidence="1">
    <location>
        <begin position="1"/>
        <end position="24"/>
    </location>
</feature>
<dbReference type="EMBL" id="BTRK01000004">
    <property type="protein sequence ID" value="GMR50638.1"/>
    <property type="molecule type" value="Genomic_DNA"/>
</dbReference>
<name>A0AAN5I3I0_9BILA</name>
<gene>
    <name evidence="3" type="ORF">PMAYCL1PPCAC_20833</name>
</gene>
<feature type="domain" description="C2H2-type" evidence="2">
    <location>
        <begin position="125"/>
        <end position="148"/>
    </location>
</feature>
<feature type="region of interest" description="Disordered" evidence="1">
    <location>
        <begin position="84"/>
        <end position="120"/>
    </location>
</feature>
<feature type="compositionally biased region" description="Basic and acidic residues" evidence="1">
    <location>
        <begin position="106"/>
        <end position="120"/>
    </location>
</feature>
<dbReference type="SMART" id="SM00355">
    <property type="entry name" value="ZnF_C2H2"/>
    <property type="match status" value="2"/>
</dbReference>
<accession>A0AAN5I3I0</accession>
<comment type="caution">
    <text evidence="3">The sequence shown here is derived from an EMBL/GenBank/DDBJ whole genome shotgun (WGS) entry which is preliminary data.</text>
</comment>
<dbReference type="AlphaFoldDB" id="A0AAN5I3I0"/>
<dbReference type="Proteomes" id="UP001328107">
    <property type="component" value="Unassembled WGS sequence"/>
</dbReference>
<protein>
    <recommendedName>
        <fullName evidence="2">C2H2-type domain-containing protein</fullName>
    </recommendedName>
</protein>
<dbReference type="InterPro" id="IPR013087">
    <property type="entry name" value="Znf_C2H2_type"/>
</dbReference>
<evidence type="ECO:0000259" key="2">
    <source>
        <dbReference type="SMART" id="SM00355"/>
    </source>
</evidence>
<organism evidence="3 4">
    <name type="scientific">Pristionchus mayeri</name>
    <dbReference type="NCBI Taxonomy" id="1317129"/>
    <lineage>
        <taxon>Eukaryota</taxon>
        <taxon>Metazoa</taxon>
        <taxon>Ecdysozoa</taxon>
        <taxon>Nematoda</taxon>
        <taxon>Chromadorea</taxon>
        <taxon>Rhabditida</taxon>
        <taxon>Rhabditina</taxon>
        <taxon>Diplogasteromorpha</taxon>
        <taxon>Diplogasteroidea</taxon>
        <taxon>Neodiplogasteridae</taxon>
        <taxon>Pristionchus</taxon>
    </lineage>
</organism>
<evidence type="ECO:0000313" key="4">
    <source>
        <dbReference type="Proteomes" id="UP001328107"/>
    </source>
</evidence>
<keyword evidence="4" id="KW-1185">Reference proteome</keyword>
<feature type="domain" description="C2H2-type" evidence="2">
    <location>
        <begin position="199"/>
        <end position="221"/>
    </location>
</feature>
<sequence length="331" mass="38003">SILEGMASDSSAADGIKEEQLEVKDEPMDDFYDIKQVEPIHNANARILMNKSLCDAVSPKEIKEEPIEDVGDFKQEEPIADIFCPSTGTSRPYDKSTRTTNNDLQSKIEDRNEESIETGKGKKKLKCPECEYDARTVSTWVQHLMLKHSTTPTLAGCLLRCDCGHESYSKRHKCEISNFTLIRKGDEPIRRVTDPPVTPQCVQCKKHPKTPCGYMNHLSIHHQTTLAQSGLYLLCSCGLRYNTYGDHYKHDKKKCTGRDFTLHKLISPKSSFDYFMHLKTLLDHDFQKHDKKNQINLKCVCVSQYNHDHDYLKHDKKCPGNYFTLQKLDEE</sequence>
<evidence type="ECO:0000313" key="3">
    <source>
        <dbReference type="EMBL" id="GMR50638.1"/>
    </source>
</evidence>
<reference evidence="4" key="1">
    <citation type="submission" date="2022-10" db="EMBL/GenBank/DDBJ databases">
        <title>Genome assembly of Pristionchus species.</title>
        <authorList>
            <person name="Yoshida K."/>
            <person name="Sommer R.J."/>
        </authorList>
    </citation>
    <scope>NUCLEOTIDE SEQUENCE [LARGE SCALE GENOMIC DNA]</scope>
    <source>
        <strain evidence="4">RS5460</strain>
    </source>
</reference>
<proteinExistence type="predicted"/>
<feature type="compositionally biased region" description="Basic and acidic residues" evidence="1">
    <location>
        <begin position="15"/>
        <end position="24"/>
    </location>
</feature>
<feature type="non-terminal residue" evidence="3">
    <location>
        <position position="1"/>
    </location>
</feature>